<keyword evidence="10" id="KW-1185">Reference proteome</keyword>
<dbReference type="SUPFAM" id="SSF55205">
    <property type="entry name" value="EPT/RTPC-like"/>
    <property type="match status" value="1"/>
</dbReference>
<evidence type="ECO:0000256" key="2">
    <source>
        <dbReference type="ARBA" id="ARBA00012725"/>
    </source>
</evidence>
<dbReference type="InterPro" id="IPR013791">
    <property type="entry name" value="RNA3'-term_phos_cycl_insert"/>
</dbReference>
<dbReference type="EMBL" id="JACGCI010000003">
    <property type="protein sequence ID" value="KAF6764970.1"/>
    <property type="molecule type" value="Genomic_DNA"/>
</dbReference>
<dbReference type="InterPro" id="IPR000228">
    <property type="entry name" value="RNA3'_term_phos_cyc"/>
</dbReference>
<comment type="similarity">
    <text evidence="1">Belongs to the RNA 3'-terminal cyclase family. Type 1 subfamily.</text>
</comment>
<accession>A0A8H6IG14</accession>
<keyword evidence="3" id="KW-0436">Ligase</keyword>
<name>A0A8H6IG14_9AGAR</name>
<dbReference type="InterPro" id="IPR036553">
    <property type="entry name" value="RPTC_insert"/>
</dbReference>
<feature type="domain" description="RNA 3'-terminal phosphate cyclase" evidence="7">
    <location>
        <begin position="14"/>
        <end position="345"/>
    </location>
</feature>
<evidence type="ECO:0000256" key="1">
    <source>
        <dbReference type="ARBA" id="ARBA00009206"/>
    </source>
</evidence>
<proteinExistence type="inferred from homology"/>
<sequence>MTPSTFIELDGSTLEGGGQILRNGISLSSLLHKPVSITKIRNGRKPPGLKNQHRVGLELAARITSGELLGATNGSTSIQYTPRSINLPGEFTADSVTAGSVTLLLQVALPLLLFSSCETPGPQSILTLLGGTNATQAPQIDYTKHVFLPFLQAHFGLAEGAVDVEVKRRGYFPKGGGEVVVAVQPLLQGETLKAFSLLERGRVTRIRGIAHYAKLPTSVGKDMVYGAQRALAKAGYGRASAKGTPEEVVVDIRDEREANKVAVAGGSGIVLWAELEGGGVIGGSAVGKKAAEPAAVGEEAAELLIKGLENGGVVDEWLQDQIIIFMALAEGTSEVNCGRAELELHTR</sequence>
<dbReference type="GO" id="GO:0005524">
    <property type="term" value="F:ATP binding"/>
    <property type="evidence" value="ECO:0007669"/>
    <property type="project" value="UniProtKB-KW"/>
</dbReference>
<dbReference type="InterPro" id="IPR013792">
    <property type="entry name" value="RNA3'P_cycl/enolpyr_Trfase_a/b"/>
</dbReference>
<reference evidence="9 10" key="1">
    <citation type="submission" date="2020-07" db="EMBL/GenBank/DDBJ databases">
        <title>Comparative genomics of pyrophilous fungi reveals a link between fire events and developmental genes.</title>
        <authorList>
            <consortium name="DOE Joint Genome Institute"/>
            <person name="Steindorff A.S."/>
            <person name="Carver A."/>
            <person name="Calhoun S."/>
            <person name="Stillman K."/>
            <person name="Liu H."/>
            <person name="Lipzen A."/>
            <person name="Pangilinan J."/>
            <person name="Labutti K."/>
            <person name="Bruns T.D."/>
            <person name="Grigoriev I.V."/>
        </authorList>
    </citation>
    <scope>NUCLEOTIDE SEQUENCE [LARGE SCALE GENOMIC DNA]</scope>
    <source>
        <strain evidence="9 10">CBS 144469</strain>
    </source>
</reference>
<keyword evidence="6" id="KW-0067">ATP-binding</keyword>
<dbReference type="Proteomes" id="UP000521943">
    <property type="component" value="Unassembled WGS sequence"/>
</dbReference>
<feature type="binding site" evidence="6">
    <location>
        <position position="106"/>
    </location>
    <ligand>
        <name>ATP</name>
        <dbReference type="ChEBI" id="CHEBI:30616"/>
    </ligand>
</feature>
<dbReference type="PROSITE" id="PS01287">
    <property type="entry name" value="RTC"/>
    <property type="match status" value="1"/>
</dbReference>
<dbReference type="PANTHER" id="PTHR11096:SF0">
    <property type="entry name" value="RNA 3'-TERMINAL PHOSPHATE CYCLASE"/>
    <property type="match status" value="1"/>
</dbReference>
<dbReference type="Gene3D" id="3.30.360.20">
    <property type="entry name" value="RNA 3'-terminal phosphate cyclase, insert domain"/>
    <property type="match status" value="1"/>
</dbReference>
<dbReference type="GO" id="GO:0006396">
    <property type="term" value="P:RNA processing"/>
    <property type="evidence" value="ECO:0007669"/>
    <property type="project" value="InterPro"/>
</dbReference>
<protein>
    <recommendedName>
        <fullName evidence="2">RNA 3'-terminal-phosphate cyclase (ATP)</fullName>
        <ecNumber evidence="2">6.5.1.4</ecNumber>
    </recommendedName>
</protein>
<evidence type="ECO:0000256" key="3">
    <source>
        <dbReference type="ARBA" id="ARBA00022598"/>
    </source>
</evidence>
<dbReference type="SUPFAM" id="SSF52913">
    <property type="entry name" value="RNA 3'-terminal phosphate cyclase, RPTC, insert domain"/>
    <property type="match status" value="1"/>
</dbReference>
<evidence type="ECO:0000313" key="10">
    <source>
        <dbReference type="Proteomes" id="UP000521943"/>
    </source>
</evidence>
<organism evidence="9 10">
    <name type="scientific">Ephemerocybe angulata</name>
    <dbReference type="NCBI Taxonomy" id="980116"/>
    <lineage>
        <taxon>Eukaryota</taxon>
        <taxon>Fungi</taxon>
        <taxon>Dikarya</taxon>
        <taxon>Basidiomycota</taxon>
        <taxon>Agaricomycotina</taxon>
        <taxon>Agaricomycetes</taxon>
        <taxon>Agaricomycetidae</taxon>
        <taxon>Agaricales</taxon>
        <taxon>Agaricineae</taxon>
        <taxon>Psathyrellaceae</taxon>
        <taxon>Ephemerocybe</taxon>
    </lineage>
</organism>
<dbReference type="PIRSF" id="PIRSF005378">
    <property type="entry name" value="RNA3'_term_phos_cycl_euk"/>
    <property type="match status" value="1"/>
</dbReference>
<dbReference type="Gene3D" id="3.65.10.20">
    <property type="entry name" value="RNA 3'-terminal phosphate cyclase domain"/>
    <property type="match status" value="1"/>
</dbReference>
<evidence type="ECO:0000313" key="9">
    <source>
        <dbReference type="EMBL" id="KAF6764970.1"/>
    </source>
</evidence>
<comment type="caution">
    <text evidence="9">The sequence shown here is derived from an EMBL/GenBank/DDBJ whole genome shotgun (WGS) entry which is preliminary data.</text>
</comment>
<dbReference type="GO" id="GO:0003963">
    <property type="term" value="F:RNA-3'-phosphate cyclase activity"/>
    <property type="evidence" value="ECO:0007669"/>
    <property type="project" value="UniProtKB-EC"/>
</dbReference>
<evidence type="ECO:0000256" key="5">
    <source>
        <dbReference type="ARBA" id="ARBA00024481"/>
    </source>
</evidence>
<gene>
    <name evidence="9" type="ORF">DFP72DRAFT_869687</name>
</gene>
<dbReference type="InterPro" id="IPR037136">
    <property type="entry name" value="RNA3'_phos_cyclase_dom_sf"/>
</dbReference>
<dbReference type="NCBIfam" id="TIGR03399">
    <property type="entry name" value="RNA_3prim_cycl"/>
    <property type="match status" value="1"/>
</dbReference>
<evidence type="ECO:0000259" key="7">
    <source>
        <dbReference type="Pfam" id="PF01137"/>
    </source>
</evidence>
<dbReference type="InterPro" id="IPR020719">
    <property type="entry name" value="RNA3'_term_phos_cycl-like_CS"/>
</dbReference>
<keyword evidence="4 6" id="KW-0547">Nucleotide-binding</keyword>
<evidence type="ECO:0000256" key="4">
    <source>
        <dbReference type="ARBA" id="ARBA00022741"/>
    </source>
</evidence>
<evidence type="ECO:0000256" key="6">
    <source>
        <dbReference type="PIRSR" id="PIRSR005378-2"/>
    </source>
</evidence>
<dbReference type="InterPro" id="IPR023797">
    <property type="entry name" value="RNA3'_phos_cyclase_dom"/>
</dbReference>
<dbReference type="Pfam" id="PF01137">
    <property type="entry name" value="RTC"/>
    <property type="match status" value="1"/>
</dbReference>
<dbReference type="PANTHER" id="PTHR11096">
    <property type="entry name" value="RNA 3' TERMINAL PHOSPHATE CYCLASE"/>
    <property type="match status" value="1"/>
</dbReference>
<comment type="catalytic activity">
    <reaction evidence="5">
        <text>a 3'-end 3'-phospho-ribonucleotide-RNA + ATP = a 3'-end 2',3'-cyclophospho-ribonucleotide-RNA + AMP + diphosphate</text>
        <dbReference type="Rhea" id="RHEA:23976"/>
        <dbReference type="Rhea" id="RHEA-COMP:10463"/>
        <dbReference type="Rhea" id="RHEA-COMP:10464"/>
        <dbReference type="ChEBI" id="CHEBI:30616"/>
        <dbReference type="ChEBI" id="CHEBI:33019"/>
        <dbReference type="ChEBI" id="CHEBI:83062"/>
        <dbReference type="ChEBI" id="CHEBI:83064"/>
        <dbReference type="ChEBI" id="CHEBI:456215"/>
        <dbReference type="EC" id="6.5.1.4"/>
    </reaction>
</comment>
<evidence type="ECO:0000259" key="8">
    <source>
        <dbReference type="Pfam" id="PF05189"/>
    </source>
</evidence>
<dbReference type="AlphaFoldDB" id="A0A8H6IG14"/>
<feature type="domain" description="RNA 3'-terminal phosphate cyclase insert" evidence="8">
    <location>
        <begin position="198"/>
        <end position="308"/>
    </location>
</feature>
<dbReference type="InterPro" id="IPR017770">
    <property type="entry name" value="RNA3'_term_phos_cyc_type_1"/>
</dbReference>
<dbReference type="Pfam" id="PF05189">
    <property type="entry name" value="RTC_insert"/>
    <property type="match status" value="1"/>
</dbReference>
<dbReference type="EC" id="6.5.1.4" evidence="2"/>
<dbReference type="GO" id="GO:0005634">
    <property type="term" value="C:nucleus"/>
    <property type="evidence" value="ECO:0007669"/>
    <property type="project" value="TreeGrafter"/>
</dbReference>
<dbReference type="OrthoDB" id="25029at2759"/>